<dbReference type="PROSITE" id="PS00680">
    <property type="entry name" value="MAP_1"/>
    <property type="match status" value="1"/>
</dbReference>
<dbReference type="PRINTS" id="PR00599">
    <property type="entry name" value="MAPEPTIDASE"/>
</dbReference>
<feature type="binding site" evidence="6">
    <location>
        <position position="217"/>
    </location>
    <ligand>
        <name>substrate</name>
    </ligand>
</feature>
<name>A0ABY8EEW0_9FIRM</name>
<dbReference type="SUPFAM" id="SSF55920">
    <property type="entry name" value="Creatinase/aminopeptidase"/>
    <property type="match status" value="1"/>
</dbReference>
<keyword evidence="3 6" id="KW-0645">Protease</keyword>
<feature type="binding site" evidence="6">
    <location>
        <position position="275"/>
    </location>
    <ligand>
        <name>a divalent metal cation</name>
        <dbReference type="ChEBI" id="CHEBI:60240"/>
        <label>1</label>
    </ligand>
</feature>
<reference evidence="9 10" key="1">
    <citation type="submission" date="2023-03" db="EMBL/GenBank/DDBJ databases">
        <title>Complete genome sequence of Tepidibacter sp. SWIR-1, isolated from a deep-sea hydrothermal vent.</title>
        <authorList>
            <person name="Li X."/>
        </authorList>
    </citation>
    <scope>NUCLEOTIDE SEQUENCE [LARGE SCALE GENOMIC DNA]</scope>
    <source>
        <strain evidence="9 10">SWIR-1</strain>
    </source>
</reference>
<dbReference type="PANTHER" id="PTHR43330:SF8">
    <property type="entry name" value="METHIONINE AMINOPEPTIDASE 1D, MITOCHONDRIAL"/>
    <property type="match status" value="1"/>
</dbReference>
<evidence type="ECO:0000259" key="8">
    <source>
        <dbReference type="Pfam" id="PF00557"/>
    </source>
</evidence>
<feature type="binding site" evidence="6">
    <location>
        <position position="243"/>
    </location>
    <ligand>
        <name>a divalent metal cation</name>
        <dbReference type="ChEBI" id="CHEBI:60240"/>
        <label>2</label>
        <note>catalytic</note>
    </ligand>
</feature>
<dbReference type="CDD" id="cd01086">
    <property type="entry name" value="MetAP1"/>
    <property type="match status" value="1"/>
</dbReference>
<dbReference type="InterPro" id="IPR001714">
    <property type="entry name" value="Pept_M24_MAP"/>
</dbReference>
<evidence type="ECO:0000256" key="6">
    <source>
        <dbReference type="HAMAP-Rule" id="MF_01974"/>
    </source>
</evidence>
<sequence>MSLNRNDKCWCGSGLKYKKCHVDFDEKLKKLRQQGYRVPTKHIIKNNEQIEGIRESAKINNGLLDEINKKIRAGMSTEEINTIAHEYTVSRGGTPADLNYNGFPKSICTSVNDEVCHGIPSKHTILKEGDIINVDATTMLNGYYSDASRMFKIGKVSDEAKKLVDVTKECLYKGIDEIKPWETCLGDIGAVIQEHAESNGYSVVREFGGHGVGIAIHEEPFVYHFGKRGTGMLLVPGMVFTIEPMINGGSHKIFVDKKNGWTALTADGALSAQWEHTLLVTEDGVEIISK</sequence>
<evidence type="ECO:0000256" key="5">
    <source>
        <dbReference type="ARBA" id="ARBA00022801"/>
    </source>
</evidence>
<accession>A0ABY8EEW0</accession>
<dbReference type="RefSeq" id="WP_277733555.1">
    <property type="nucleotide sequence ID" value="NZ_CP120733.1"/>
</dbReference>
<dbReference type="EMBL" id="CP120733">
    <property type="protein sequence ID" value="WFD11478.1"/>
    <property type="molecule type" value="Genomic_DNA"/>
</dbReference>
<dbReference type="NCBIfam" id="TIGR00500">
    <property type="entry name" value="met_pdase_I"/>
    <property type="match status" value="1"/>
</dbReference>
<evidence type="ECO:0000256" key="1">
    <source>
        <dbReference type="ARBA" id="ARBA00002521"/>
    </source>
</evidence>
<dbReference type="InterPro" id="IPR036005">
    <property type="entry name" value="Creatinase/aminopeptidase-like"/>
</dbReference>
<dbReference type="HAMAP" id="MF_01974">
    <property type="entry name" value="MetAP_1"/>
    <property type="match status" value="1"/>
</dbReference>
<evidence type="ECO:0000256" key="3">
    <source>
        <dbReference type="ARBA" id="ARBA00022670"/>
    </source>
</evidence>
<protein>
    <recommendedName>
        <fullName evidence="6 7">Methionine aminopeptidase</fullName>
        <shortName evidence="6">MAP</shortName>
        <shortName evidence="6">MetAP</shortName>
        <ecNumber evidence="6 7">3.4.11.18</ecNumber>
    </recommendedName>
    <alternativeName>
        <fullName evidence="6">Peptidase M</fullName>
    </alternativeName>
</protein>
<feature type="binding site" evidence="6">
    <location>
        <position position="146"/>
    </location>
    <ligand>
        <name>a divalent metal cation</name>
        <dbReference type="ChEBI" id="CHEBI:60240"/>
        <label>2</label>
        <note>catalytic</note>
    </ligand>
</feature>
<comment type="function">
    <text evidence="1 6">Removes the N-terminal methionine from nascent proteins. The N-terminal methionine is often cleaved when the second residue in the primary sequence is small and uncharged (Met-Ala-, Cys, Gly, Pro, Ser, Thr, or Val). Requires deformylation of the N(alpha)-formylated initiator methionine before it can be hydrolyzed.</text>
</comment>
<evidence type="ECO:0000313" key="9">
    <source>
        <dbReference type="EMBL" id="WFD11478.1"/>
    </source>
</evidence>
<evidence type="ECO:0000256" key="4">
    <source>
        <dbReference type="ARBA" id="ARBA00022723"/>
    </source>
</evidence>
<dbReference type="SUPFAM" id="SSF103642">
    <property type="entry name" value="Sec-C motif"/>
    <property type="match status" value="1"/>
</dbReference>
<dbReference type="InterPro" id="IPR000994">
    <property type="entry name" value="Pept_M24"/>
</dbReference>
<feature type="binding site" evidence="6">
    <location>
        <position position="275"/>
    </location>
    <ligand>
        <name>a divalent metal cation</name>
        <dbReference type="ChEBI" id="CHEBI:60240"/>
        <label>2</label>
        <note>catalytic</note>
    </ligand>
</feature>
<comment type="similarity">
    <text evidence="6">Belongs to the peptidase M24A family. Methionine aminopeptidase type 1 subfamily.</text>
</comment>
<organism evidence="9 10">
    <name type="scientific">Tepidibacter hydrothermalis</name>
    <dbReference type="NCBI Taxonomy" id="3036126"/>
    <lineage>
        <taxon>Bacteria</taxon>
        <taxon>Bacillati</taxon>
        <taxon>Bacillota</taxon>
        <taxon>Clostridia</taxon>
        <taxon>Peptostreptococcales</taxon>
        <taxon>Peptostreptococcaceae</taxon>
        <taxon>Tepidibacter</taxon>
    </lineage>
</organism>
<dbReference type="Gene3D" id="3.10.450.50">
    <property type="match status" value="1"/>
</dbReference>
<dbReference type="PANTHER" id="PTHR43330">
    <property type="entry name" value="METHIONINE AMINOPEPTIDASE"/>
    <property type="match status" value="1"/>
</dbReference>
<keyword evidence="2 6" id="KW-0031">Aminopeptidase</keyword>
<proteinExistence type="inferred from homology"/>
<gene>
    <name evidence="6" type="primary">map</name>
    <name evidence="9" type="ORF">P4S50_05220</name>
</gene>
<feature type="binding site" evidence="6">
    <location>
        <position position="146"/>
    </location>
    <ligand>
        <name>a divalent metal cation</name>
        <dbReference type="ChEBI" id="CHEBI:60240"/>
        <label>1</label>
    </ligand>
</feature>
<dbReference type="NCBIfam" id="NF008970">
    <property type="entry name" value="PRK12318.1"/>
    <property type="match status" value="1"/>
</dbReference>
<dbReference type="Pfam" id="PF02810">
    <property type="entry name" value="SEC-C"/>
    <property type="match status" value="1"/>
</dbReference>
<comment type="cofactor">
    <cofactor evidence="6">
        <name>Co(2+)</name>
        <dbReference type="ChEBI" id="CHEBI:48828"/>
    </cofactor>
    <cofactor evidence="6">
        <name>Zn(2+)</name>
        <dbReference type="ChEBI" id="CHEBI:29105"/>
    </cofactor>
    <cofactor evidence="6">
        <name>Mn(2+)</name>
        <dbReference type="ChEBI" id="CHEBI:29035"/>
    </cofactor>
    <cofactor evidence="6">
        <name>Fe(2+)</name>
        <dbReference type="ChEBI" id="CHEBI:29033"/>
    </cofactor>
    <text evidence="6">Binds 2 divalent metal cations per subunit. Has a high-affinity and a low affinity metal-binding site. The true nature of the physiological cofactor is under debate. The enzyme is active with cobalt, zinc, manganese or divalent iron ions. Most likely, methionine aminopeptidases function as mononuclear Fe(2+)-metalloproteases under physiological conditions, and the catalytically relevant metal-binding site has been assigned to the histidine-containing high-affinity site.</text>
</comment>
<keyword evidence="10" id="KW-1185">Reference proteome</keyword>
<dbReference type="InterPro" id="IPR004027">
    <property type="entry name" value="SEC_C_motif"/>
</dbReference>
<dbReference type="EC" id="3.4.11.18" evidence="6 7"/>
<feature type="binding site" evidence="6">
    <location>
        <position position="117"/>
    </location>
    <ligand>
        <name>substrate</name>
    </ligand>
</feature>
<evidence type="ECO:0000313" key="10">
    <source>
        <dbReference type="Proteomes" id="UP001222800"/>
    </source>
</evidence>
<evidence type="ECO:0000256" key="2">
    <source>
        <dbReference type="ARBA" id="ARBA00022438"/>
    </source>
</evidence>
<comment type="catalytic activity">
    <reaction evidence="6 7">
        <text>Release of N-terminal amino acids, preferentially methionine, from peptides and arylamides.</text>
        <dbReference type="EC" id="3.4.11.18"/>
    </reaction>
</comment>
<feature type="binding site" evidence="6">
    <location>
        <position position="210"/>
    </location>
    <ligand>
        <name>a divalent metal cation</name>
        <dbReference type="ChEBI" id="CHEBI:60240"/>
        <label>2</label>
        <note>catalytic</note>
    </ligand>
</feature>
<dbReference type="Proteomes" id="UP001222800">
    <property type="component" value="Chromosome"/>
</dbReference>
<keyword evidence="4 6" id="KW-0479">Metal-binding</keyword>
<dbReference type="GO" id="GO:0004239">
    <property type="term" value="F:initiator methionyl aminopeptidase activity"/>
    <property type="evidence" value="ECO:0007669"/>
    <property type="project" value="UniProtKB-EC"/>
</dbReference>
<evidence type="ECO:0000256" key="7">
    <source>
        <dbReference type="RuleBase" id="RU003653"/>
    </source>
</evidence>
<feature type="binding site" evidence="6">
    <location>
        <position position="135"/>
    </location>
    <ligand>
        <name>a divalent metal cation</name>
        <dbReference type="ChEBI" id="CHEBI:60240"/>
        <label>1</label>
    </ligand>
</feature>
<dbReference type="Gene3D" id="3.90.230.10">
    <property type="entry name" value="Creatinase/methionine aminopeptidase superfamily"/>
    <property type="match status" value="1"/>
</dbReference>
<comment type="subunit">
    <text evidence="6">Monomer.</text>
</comment>
<dbReference type="InterPro" id="IPR002467">
    <property type="entry name" value="Pept_M24A_MAP1"/>
</dbReference>
<dbReference type="Pfam" id="PF00557">
    <property type="entry name" value="Peptidase_M24"/>
    <property type="match status" value="1"/>
</dbReference>
<feature type="domain" description="Peptidase M24" evidence="8">
    <location>
        <begin position="51"/>
        <end position="282"/>
    </location>
</feature>
<keyword evidence="5 6" id="KW-0378">Hydrolase</keyword>